<dbReference type="InterPro" id="IPR002900">
    <property type="entry name" value="DUF38/FTH_CAE_spp"/>
</dbReference>
<keyword evidence="4" id="KW-1185">Reference proteome</keyword>
<dbReference type="InParanoid" id="E3NDT3"/>
<feature type="coiled-coil region" evidence="1">
    <location>
        <begin position="42"/>
        <end position="83"/>
    </location>
</feature>
<evidence type="ECO:0000259" key="2">
    <source>
        <dbReference type="Pfam" id="PF01827"/>
    </source>
</evidence>
<dbReference type="EMBL" id="DS268614">
    <property type="protein sequence ID" value="EFO94152.1"/>
    <property type="molecule type" value="Genomic_DNA"/>
</dbReference>
<evidence type="ECO:0000313" key="3">
    <source>
        <dbReference type="EMBL" id="EFO94152.1"/>
    </source>
</evidence>
<dbReference type="HOGENOM" id="CLU_1726809_0_0_1"/>
<accession>E3NDT3</accession>
<dbReference type="Proteomes" id="UP000008281">
    <property type="component" value="Unassembled WGS sequence"/>
</dbReference>
<sequence length="152" mass="17839">MSQNYPRMSSSPITSIGVLYTEKSLKCELYFNDPYGKQSFEYKETRKRNDFLKNFVEDLEEIINNQKSLVDSLKIKYSGLKENYTKNKLDPVINQIFKCLESRKELLQVKRLLIDAVDMSQAMRVVKLLDPSVLKKVEFCFEKGDEDIDMED</sequence>
<proteinExistence type="predicted"/>
<feature type="domain" description="DUF38" evidence="2">
    <location>
        <begin position="92"/>
        <end position="148"/>
    </location>
</feature>
<name>E3NDT3_CAERE</name>
<organism evidence="4">
    <name type="scientific">Caenorhabditis remanei</name>
    <name type="common">Caenorhabditis vulgaris</name>
    <dbReference type="NCBI Taxonomy" id="31234"/>
    <lineage>
        <taxon>Eukaryota</taxon>
        <taxon>Metazoa</taxon>
        <taxon>Ecdysozoa</taxon>
        <taxon>Nematoda</taxon>
        <taxon>Chromadorea</taxon>
        <taxon>Rhabditida</taxon>
        <taxon>Rhabditina</taxon>
        <taxon>Rhabditomorpha</taxon>
        <taxon>Rhabditoidea</taxon>
        <taxon>Rhabditidae</taxon>
        <taxon>Peloderinae</taxon>
        <taxon>Caenorhabditis</taxon>
    </lineage>
</organism>
<feature type="non-terminal residue" evidence="3">
    <location>
        <position position="152"/>
    </location>
</feature>
<keyword evidence="1" id="KW-0175">Coiled coil</keyword>
<dbReference type="Pfam" id="PF01827">
    <property type="entry name" value="FTH"/>
    <property type="match status" value="1"/>
</dbReference>
<dbReference type="AlphaFoldDB" id="E3NDT3"/>
<evidence type="ECO:0000256" key="1">
    <source>
        <dbReference type="SAM" id="Coils"/>
    </source>
</evidence>
<protein>
    <recommendedName>
        <fullName evidence="2">DUF38 domain-containing protein</fullName>
    </recommendedName>
</protein>
<gene>
    <name evidence="3" type="ORF">CRE_31494</name>
</gene>
<reference evidence="3" key="1">
    <citation type="submission" date="2007-07" db="EMBL/GenBank/DDBJ databases">
        <title>PCAP assembly of the Caenorhabditis remanei genome.</title>
        <authorList>
            <consortium name="The Caenorhabditis remanei Sequencing Consortium"/>
            <person name="Wilson R.K."/>
        </authorList>
    </citation>
    <scope>NUCLEOTIDE SEQUENCE [LARGE SCALE GENOMIC DNA]</scope>
    <source>
        <strain evidence="3">PB4641</strain>
    </source>
</reference>
<evidence type="ECO:0000313" key="4">
    <source>
        <dbReference type="Proteomes" id="UP000008281"/>
    </source>
</evidence>